<dbReference type="Proteomes" id="UP000053841">
    <property type="component" value="Unassembled WGS sequence"/>
</dbReference>
<dbReference type="RefSeq" id="XP_007718839.1">
    <property type="nucleotide sequence ID" value="XM_007720649.1"/>
</dbReference>
<dbReference type="OrthoDB" id="4357141at2759"/>
<organism evidence="2 3">
    <name type="scientific">Cochliobolus carbonum (strain 26-R-13)</name>
    <name type="common">Maize leaf spot fungus</name>
    <name type="synonym">Bipolaris zeicola</name>
    <dbReference type="NCBI Taxonomy" id="930089"/>
    <lineage>
        <taxon>Eukaryota</taxon>
        <taxon>Fungi</taxon>
        <taxon>Dikarya</taxon>
        <taxon>Ascomycota</taxon>
        <taxon>Pezizomycotina</taxon>
        <taxon>Dothideomycetes</taxon>
        <taxon>Pleosporomycetidae</taxon>
        <taxon>Pleosporales</taxon>
        <taxon>Pleosporineae</taxon>
        <taxon>Pleosporaceae</taxon>
        <taxon>Bipolaris</taxon>
    </lineage>
</organism>
<evidence type="ECO:0000259" key="1">
    <source>
        <dbReference type="Pfam" id="PF03184"/>
    </source>
</evidence>
<dbReference type="EMBL" id="KI965088">
    <property type="protein sequence ID" value="EUC26858.1"/>
    <property type="molecule type" value="Genomic_DNA"/>
</dbReference>
<dbReference type="Pfam" id="PF03184">
    <property type="entry name" value="DDE_1"/>
    <property type="match status" value="1"/>
</dbReference>
<dbReference type="KEGG" id="bze:COCCADRAFT_113187"/>
<sequence>MCRLPSHTSHKLQPCDVRVFGPLKTAYRDEVERLCRGGLEAVSKEHFNSIYKSTRETAMTRRNITAAWAASGLFPFNLESPSKDAKAAPRDSYSRRACSSIRLTRSSSTYNPYNASNDRECTGCGQCMQQFTRCNTPPKWAPTKKRSF</sequence>
<accession>W6XMY6</accession>
<evidence type="ECO:0000313" key="3">
    <source>
        <dbReference type="Proteomes" id="UP000053841"/>
    </source>
</evidence>
<dbReference type="HOGENOM" id="CLU_1758504_0_0_1"/>
<dbReference type="AlphaFoldDB" id="W6XMY6"/>
<evidence type="ECO:0000313" key="2">
    <source>
        <dbReference type="EMBL" id="EUC26858.1"/>
    </source>
</evidence>
<gene>
    <name evidence="2" type="ORF">COCCADRAFT_113187</name>
</gene>
<reference evidence="2 3" key="1">
    <citation type="journal article" date="2013" name="PLoS Genet.">
        <title>Comparative genome structure, secondary metabolite, and effector coding capacity across Cochliobolus pathogens.</title>
        <authorList>
            <person name="Condon B.J."/>
            <person name="Leng Y."/>
            <person name="Wu D."/>
            <person name="Bushley K.E."/>
            <person name="Ohm R.A."/>
            <person name="Otillar R."/>
            <person name="Martin J."/>
            <person name="Schackwitz W."/>
            <person name="Grimwood J."/>
            <person name="MohdZainudin N."/>
            <person name="Xue C."/>
            <person name="Wang R."/>
            <person name="Manning V.A."/>
            <person name="Dhillon B."/>
            <person name="Tu Z.J."/>
            <person name="Steffenson B.J."/>
            <person name="Salamov A."/>
            <person name="Sun H."/>
            <person name="Lowry S."/>
            <person name="LaButti K."/>
            <person name="Han J."/>
            <person name="Copeland A."/>
            <person name="Lindquist E."/>
            <person name="Barry K."/>
            <person name="Schmutz J."/>
            <person name="Baker S.E."/>
            <person name="Ciuffetti L.M."/>
            <person name="Grigoriev I.V."/>
            <person name="Zhong S."/>
            <person name="Turgeon B.G."/>
        </authorList>
    </citation>
    <scope>NUCLEOTIDE SEQUENCE [LARGE SCALE GENOMIC DNA]</scope>
    <source>
        <strain evidence="2 3">26-R-13</strain>
    </source>
</reference>
<dbReference type="InterPro" id="IPR004875">
    <property type="entry name" value="DDE_SF_endonuclease_dom"/>
</dbReference>
<keyword evidence="3" id="KW-1185">Reference proteome</keyword>
<proteinExistence type="predicted"/>
<dbReference type="GeneID" id="19144597"/>
<protein>
    <recommendedName>
        <fullName evidence="1">DDE-1 domain-containing protein</fullName>
    </recommendedName>
</protein>
<feature type="domain" description="DDE-1" evidence="1">
    <location>
        <begin position="2"/>
        <end position="68"/>
    </location>
</feature>
<dbReference type="GO" id="GO:0003676">
    <property type="term" value="F:nucleic acid binding"/>
    <property type="evidence" value="ECO:0007669"/>
    <property type="project" value="InterPro"/>
</dbReference>
<name>W6XMY6_COCC2</name>